<evidence type="ECO:0000259" key="1">
    <source>
        <dbReference type="PROSITE" id="PS50995"/>
    </source>
</evidence>
<dbReference type="eggNOG" id="COG1846">
    <property type="taxonomic scope" value="Bacteria"/>
</dbReference>
<dbReference type="STRING" id="1389489.O159_24380"/>
<dbReference type="InterPro" id="IPR036388">
    <property type="entry name" value="WH-like_DNA-bd_sf"/>
</dbReference>
<accession>U3PA64</accession>
<dbReference type="PANTHER" id="PTHR39515">
    <property type="entry name" value="CONSERVED PROTEIN"/>
    <property type="match status" value="1"/>
</dbReference>
<organism evidence="2 3">
    <name type="scientific">Leifsonia xyli subsp. cynodontis DSM 46306</name>
    <dbReference type="NCBI Taxonomy" id="1389489"/>
    <lineage>
        <taxon>Bacteria</taxon>
        <taxon>Bacillati</taxon>
        <taxon>Actinomycetota</taxon>
        <taxon>Actinomycetes</taxon>
        <taxon>Micrococcales</taxon>
        <taxon>Microbacteriaceae</taxon>
        <taxon>Leifsonia</taxon>
    </lineage>
</organism>
<dbReference type="InterPro" id="IPR000835">
    <property type="entry name" value="HTH_MarR-typ"/>
</dbReference>
<dbReference type="Proteomes" id="UP000016743">
    <property type="component" value="Chromosome"/>
</dbReference>
<sequence length="163" mass="17449">MDVVAETIITETDNAALRQTLGDLVVASHRLTRLAARATGSAESPATWRTLSVLQTTGPLRLGELAAQSRVSQPTMTKLVRNLVEAEWVKRIADTDDARAWQIAITSKGADALQDWRDALSAALVPMFADLSVDELAALRRTVEVIVSRVELSTAAGAAVSGR</sequence>
<gene>
    <name evidence="2" type="ORF">O159_24380</name>
</gene>
<dbReference type="PANTHER" id="PTHR39515:SF2">
    <property type="entry name" value="HTH-TYPE TRANSCRIPTIONAL REGULATOR RV0880"/>
    <property type="match status" value="1"/>
</dbReference>
<dbReference type="AlphaFoldDB" id="U3PA64"/>
<evidence type="ECO:0000313" key="3">
    <source>
        <dbReference type="Proteomes" id="UP000016743"/>
    </source>
</evidence>
<keyword evidence="3" id="KW-1185">Reference proteome</keyword>
<reference evidence="2 3" key="1">
    <citation type="journal article" date="2013" name="Genome Announc.">
        <title>Complete Genome Sequence of Leifsonia xyli subsp. cynodontis Strain DSM46306, a Gram-Positive Bacterial Pathogen of Grasses.</title>
        <authorList>
            <person name="Monteiro-Vitorello C.B."/>
            <person name="Zerillo M.M."/>
            <person name="Van Sluys M.A."/>
            <person name="Camargo L.E."/>
            <person name="Kitajima J.P."/>
        </authorList>
    </citation>
    <scope>NUCLEOTIDE SEQUENCE [LARGE SCALE GENOMIC DNA]</scope>
    <source>
        <strain evidence="2 3">DSM 46306</strain>
    </source>
</reference>
<dbReference type="PROSITE" id="PS50995">
    <property type="entry name" value="HTH_MARR_2"/>
    <property type="match status" value="1"/>
</dbReference>
<dbReference type="InterPro" id="IPR052526">
    <property type="entry name" value="HTH-type_Bedaq_tolerance"/>
</dbReference>
<dbReference type="Pfam" id="PF01047">
    <property type="entry name" value="MarR"/>
    <property type="match status" value="1"/>
</dbReference>
<dbReference type="PATRIC" id="fig|1389489.3.peg.2337"/>
<dbReference type="HOGENOM" id="CLU_083287_15_1_11"/>
<dbReference type="SMART" id="SM00347">
    <property type="entry name" value="HTH_MARR"/>
    <property type="match status" value="1"/>
</dbReference>
<protein>
    <recommendedName>
        <fullName evidence="1">HTH marR-type domain-containing protein</fullName>
    </recommendedName>
</protein>
<evidence type="ECO:0000313" key="2">
    <source>
        <dbReference type="EMBL" id="AGW42384.1"/>
    </source>
</evidence>
<proteinExistence type="predicted"/>
<dbReference type="GO" id="GO:0003700">
    <property type="term" value="F:DNA-binding transcription factor activity"/>
    <property type="evidence" value="ECO:0007669"/>
    <property type="project" value="InterPro"/>
</dbReference>
<dbReference type="SUPFAM" id="SSF46785">
    <property type="entry name" value="Winged helix' DNA-binding domain"/>
    <property type="match status" value="1"/>
</dbReference>
<dbReference type="InterPro" id="IPR036390">
    <property type="entry name" value="WH_DNA-bd_sf"/>
</dbReference>
<feature type="domain" description="HTH marR-type" evidence="1">
    <location>
        <begin position="14"/>
        <end position="148"/>
    </location>
</feature>
<dbReference type="EMBL" id="CP006734">
    <property type="protein sequence ID" value="AGW42384.1"/>
    <property type="molecule type" value="Genomic_DNA"/>
</dbReference>
<dbReference type="KEGG" id="lxy:O159_24380"/>
<name>U3PA64_LEIXC</name>
<dbReference type="Gene3D" id="1.10.10.10">
    <property type="entry name" value="Winged helix-like DNA-binding domain superfamily/Winged helix DNA-binding domain"/>
    <property type="match status" value="1"/>
</dbReference>